<sequence>MHNPSSLFLTPHNSLHFLSKKATPPYTLSSITQSPSSTSPSVKQKTHSISTHLRLFLHSATSLIHCHTLSPPATSISQQSTSQLRYLQSPYNLPSIHHPTFIYPLCLSPSSYSQYPCFRFIFHFPSNNHQATTSSFFIR</sequence>
<evidence type="ECO:0000313" key="2">
    <source>
        <dbReference type="EMBL" id="CAI8582904.1"/>
    </source>
</evidence>
<dbReference type="EMBL" id="CATIWC010000253">
    <property type="protein sequence ID" value="CAI8582904.1"/>
    <property type="molecule type" value="Genomic_DNA"/>
</dbReference>
<organism evidence="1 3">
    <name type="scientific">Vicia faba</name>
    <name type="common">Broad bean</name>
    <name type="synonym">Faba vulgaris</name>
    <dbReference type="NCBI Taxonomy" id="3906"/>
    <lineage>
        <taxon>Eukaryota</taxon>
        <taxon>Viridiplantae</taxon>
        <taxon>Streptophyta</taxon>
        <taxon>Embryophyta</taxon>
        <taxon>Tracheophyta</taxon>
        <taxon>Spermatophyta</taxon>
        <taxon>Magnoliopsida</taxon>
        <taxon>eudicotyledons</taxon>
        <taxon>Gunneridae</taxon>
        <taxon>Pentapetalae</taxon>
        <taxon>rosids</taxon>
        <taxon>fabids</taxon>
        <taxon>Fabales</taxon>
        <taxon>Fabaceae</taxon>
        <taxon>Papilionoideae</taxon>
        <taxon>50 kb inversion clade</taxon>
        <taxon>NPAAA clade</taxon>
        <taxon>Hologalegina</taxon>
        <taxon>IRL clade</taxon>
        <taxon>Fabeae</taxon>
        <taxon>Vicia</taxon>
    </lineage>
</organism>
<dbReference type="AlphaFoldDB" id="A0AAV0YEC2"/>
<evidence type="ECO:0000313" key="1">
    <source>
        <dbReference type="EMBL" id="CAI8582903.1"/>
    </source>
</evidence>
<reference evidence="1 3" key="1">
    <citation type="submission" date="2023-01" db="EMBL/GenBank/DDBJ databases">
        <authorList>
            <person name="Kreplak J."/>
        </authorList>
    </citation>
    <scope>NUCLEOTIDE SEQUENCE [LARGE SCALE GENOMIC DNA]</scope>
</reference>
<protein>
    <submittedName>
        <fullName evidence="1">Uncharacterized protein</fullName>
    </submittedName>
</protein>
<evidence type="ECO:0000313" key="3">
    <source>
        <dbReference type="Proteomes" id="UP001157006"/>
    </source>
</evidence>
<gene>
    <name evidence="1" type="ORF">VFH_U002040</name>
    <name evidence="2" type="ORF">VFH_U002120</name>
</gene>
<dbReference type="Proteomes" id="UP001157006">
    <property type="component" value="Unassembled WGS sequence"/>
</dbReference>
<comment type="caution">
    <text evidence="1">The sequence shown here is derived from an EMBL/GenBank/DDBJ whole genome shotgun (WGS) entry which is preliminary data.</text>
</comment>
<name>A0AAV0YEC2_VICFA</name>
<proteinExistence type="predicted"/>
<accession>A0AAV0YEC2</accession>
<keyword evidence="3" id="KW-1185">Reference proteome</keyword>
<dbReference type="EMBL" id="CATIWC010000253">
    <property type="protein sequence ID" value="CAI8582903.1"/>
    <property type="molecule type" value="Genomic_DNA"/>
</dbReference>